<sequence length="476" mass="49868">MEHTPNLGLPYIMAAQAQKHVTHNEAIRALDAILYLAIQDRTLTTSPEDPEEGARYIVAAPATANWAGHENEIAAFQDGAWMFYPPREGWIAWLTNEEQTLLWNGVAWTAFGGGGTPTEFGINATADATNRLSVSSQASLFSHEGSSHQIKINKAAPTDTASTLYQTTFSSRAEMGLMGDDDFHFKVSPDGAAWHEAIVIDKDTGSVTLPNTALPSGGGRELLAAPRTYYVDGGAGSDTNTGLSAPDAFATIQKAIDIVASLDLGIYDVTIQITSGTYTATNILKPLVGSGRCYIVGDEGTPANVTIDVASNACFTADNTYAIYHLRGMKLATTGTPGYAIKAMGPSKIYYGNLDFGTCTNSHMYAENGANIEADGNYTISGNSAYHWLVSAANVQVVGRTISLTGVPAFGTIGTQAFAAGLRTGALVVIGNTYVGTATGRRYFASSNGLVDTNGAGTSHLPGASAGAVTTGGEYI</sequence>
<evidence type="ECO:0000313" key="1">
    <source>
        <dbReference type="EMBL" id="SDO92329.1"/>
    </source>
</evidence>
<gene>
    <name evidence="1" type="ORF">SAMN04488061_2011</name>
</gene>
<dbReference type="Proteomes" id="UP000198795">
    <property type="component" value="Unassembled WGS sequence"/>
</dbReference>
<name>A0A1H0NI44_9HYPH</name>
<dbReference type="RefSeq" id="WP_090228608.1">
    <property type="nucleotide sequence ID" value="NZ_FNJC01000002.1"/>
</dbReference>
<keyword evidence="2" id="KW-1185">Reference proteome</keyword>
<evidence type="ECO:0008006" key="3">
    <source>
        <dbReference type="Google" id="ProtNLM"/>
    </source>
</evidence>
<dbReference type="EMBL" id="FNJC01000002">
    <property type="protein sequence ID" value="SDO92329.1"/>
    <property type="molecule type" value="Genomic_DNA"/>
</dbReference>
<dbReference type="InterPro" id="IPR011050">
    <property type="entry name" value="Pectin_lyase_fold/virulence"/>
</dbReference>
<dbReference type="Pfam" id="PF10983">
    <property type="entry name" value="DUF2793"/>
    <property type="match status" value="1"/>
</dbReference>
<organism evidence="1 2">
    <name type="scientific">Filomicrobium insigne</name>
    <dbReference type="NCBI Taxonomy" id="418854"/>
    <lineage>
        <taxon>Bacteria</taxon>
        <taxon>Pseudomonadati</taxon>
        <taxon>Pseudomonadota</taxon>
        <taxon>Alphaproteobacteria</taxon>
        <taxon>Hyphomicrobiales</taxon>
        <taxon>Hyphomicrobiaceae</taxon>
        <taxon>Filomicrobium</taxon>
    </lineage>
</organism>
<evidence type="ECO:0000313" key="2">
    <source>
        <dbReference type="Proteomes" id="UP000198795"/>
    </source>
</evidence>
<protein>
    <recommendedName>
        <fullName evidence="3">DUF2793 domain-containing protein</fullName>
    </recommendedName>
</protein>
<proteinExistence type="predicted"/>
<comment type="caution">
    <text evidence="1">The sequence shown here is derived from an EMBL/GenBank/DDBJ whole genome shotgun (WGS) entry which is preliminary data.</text>
</comment>
<accession>A0A1H0NI44</accession>
<dbReference type="SUPFAM" id="SSF51126">
    <property type="entry name" value="Pectin lyase-like"/>
    <property type="match status" value="1"/>
</dbReference>
<dbReference type="InterPro" id="IPR021251">
    <property type="entry name" value="DUF2793"/>
</dbReference>
<reference evidence="1 2" key="1">
    <citation type="submission" date="2016-10" db="EMBL/GenBank/DDBJ databases">
        <authorList>
            <person name="Varghese N."/>
            <person name="Submissions S."/>
        </authorList>
    </citation>
    <scope>NUCLEOTIDE SEQUENCE [LARGE SCALE GENOMIC DNA]</scope>
    <source>
        <strain evidence="1 2">CGMCC 1.6497</strain>
    </source>
</reference>